<proteinExistence type="predicted"/>
<evidence type="ECO:0000259" key="3">
    <source>
        <dbReference type="PROSITE" id="PS50128"/>
    </source>
</evidence>
<accession>A0ABD3UNU6</accession>
<feature type="compositionally biased region" description="Basic and acidic residues" evidence="2">
    <location>
        <begin position="592"/>
        <end position="615"/>
    </location>
</feature>
<dbReference type="PROSITE" id="PS50128">
    <property type="entry name" value="SURP"/>
    <property type="match status" value="1"/>
</dbReference>
<reference evidence="4 5" key="1">
    <citation type="submission" date="2024-12" db="EMBL/GenBank/DDBJ databases">
        <title>The unique morphological basis and parallel evolutionary history of personate flowers in Penstemon.</title>
        <authorList>
            <person name="Depatie T.H."/>
            <person name="Wessinger C.A."/>
        </authorList>
    </citation>
    <scope>NUCLEOTIDE SEQUENCE [LARGE SCALE GENOMIC DNA]</scope>
    <source>
        <strain evidence="4">WTNN_2</strain>
        <tissue evidence="4">Leaf</tissue>
    </source>
</reference>
<dbReference type="SMART" id="SM00648">
    <property type="entry name" value="SWAP"/>
    <property type="match status" value="1"/>
</dbReference>
<feature type="compositionally biased region" description="Basic residues" evidence="2">
    <location>
        <begin position="553"/>
        <end position="579"/>
    </location>
</feature>
<dbReference type="SUPFAM" id="SSF109905">
    <property type="entry name" value="Surp module (SWAP domain)"/>
    <property type="match status" value="1"/>
</dbReference>
<dbReference type="PANTHER" id="PTHR13161:SF15">
    <property type="entry name" value="SPLICING FACTOR, SUPPRESSOR OF WHITE-APRICOT HOMOLOG"/>
    <property type="match status" value="1"/>
</dbReference>
<dbReference type="Gene3D" id="1.10.10.790">
    <property type="entry name" value="Surp module"/>
    <property type="match status" value="1"/>
</dbReference>
<feature type="region of interest" description="Disordered" evidence="2">
    <location>
        <begin position="21"/>
        <end position="103"/>
    </location>
</feature>
<dbReference type="GO" id="GO:0006397">
    <property type="term" value="P:mRNA processing"/>
    <property type="evidence" value="ECO:0007669"/>
    <property type="project" value="UniProtKB-KW"/>
</dbReference>
<sequence length="682" mass="77146">MPDHHLHAYFRFLVEHPELLNSESDGKSQDESKKAGGEHIDQKGVGGALSLLGSVYGTGEEEDGDDTANTEKNVPQDNVSVVNNTMSQGSKNLKSKNGLAKDEPVPILSNKEKILGVKKNSSITKTKSGSVKGIKKDAAEGKSSSLAMEHTSKIEPIILEPPPDLKRVINKLVEFIMRNGKQFEATLIEQDTEHGRFPFLLPSNHYHPYYLKVLQTAQESKVNGKSSCSVKDEESKLASLTSALCDMPTESDRKEKFKMVIGKSKKETQEAEFKGTQQECGITVDAAAAAAILQAATRGIKSTNLRMISSTSQSANGHVYSSDKSDNTVEKSDQNGSRNADSSEALLTEEQKLKAERLKRAKMFVANLKSGAVPSKTGTLRGSSLEPLESVGRVNVNDKEREDSLAPIDVDIPATDEKPDRNYFSEEQTERLSKRKYRSRSDICEEEDEDRKEHDERHSRRKYRSKSRRHREDDDNDCAVEKEKKHHRRHRSAHSSSEEIEDEEESIEEDKDHKLSKKKHRSHHSSHEHSRKRRSSKKHSDDENDLDNEGKDHKRSRKKHRSHRSSHHSRDKYRHKHHSRENESRRHLKHHSSSDDEHQNHSSLDKHKKVLRDERDDLEEGEIISRVSEESRGIVSGHVSRETSVDVVSSHQRASSQPSETTTEVPDDLRAKIRAMLMATRM</sequence>
<feature type="compositionally biased region" description="Basic and acidic residues" evidence="2">
    <location>
        <begin position="321"/>
        <end position="333"/>
    </location>
</feature>
<evidence type="ECO:0000313" key="5">
    <source>
        <dbReference type="Proteomes" id="UP001634393"/>
    </source>
</evidence>
<evidence type="ECO:0000256" key="1">
    <source>
        <dbReference type="ARBA" id="ARBA00022664"/>
    </source>
</evidence>
<dbReference type="InterPro" id="IPR040397">
    <property type="entry name" value="SWAP"/>
</dbReference>
<keyword evidence="1" id="KW-0507">mRNA processing</keyword>
<feature type="region of interest" description="Disordered" evidence="2">
    <location>
        <begin position="411"/>
        <end position="666"/>
    </location>
</feature>
<protein>
    <recommendedName>
        <fullName evidence="3">SURP motif domain-containing protein</fullName>
    </recommendedName>
</protein>
<feature type="compositionally biased region" description="Acidic residues" evidence="2">
    <location>
        <begin position="498"/>
        <end position="509"/>
    </location>
</feature>
<feature type="compositionally biased region" description="Polar residues" evidence="2">
    <location>
        <begin position="70"/>
        <end position="92"/>
    </location>
</feature>
<feature type="compositionally biased region" description="Low complexity" evidence="2">
    <location>
        <begin position="48"/>
        <end position="57"/>
    </location>
</feature>
<feature type="domain" description="SURP motif" evidence="3">
    <location>
        <begin position="168"/>
        <end position="210"/>
    </location>
</feature>
<dbReference type="EMBL" id="JBJXBP010000001">
    <property type="protein sequence ID" value="KAL3851192.1"/>
    <property type="molecule type" value="Genomic_DNA"/>
</dbReference>
<dbReference type="AlphaFoldDB" id="A0ABD3UNU6"/>
<name>A0ABD3UNU6_9LAMI</name>
<feature type="compositionally biased region" description="Basic and acidic residues" evidence="2">
    <location>
        <begin position="415"/>
        <end position="432"/>
    </location>
</feature>
<feature type="compositionally biased region" description="Acidic residues" evidence="2">
    <location>
        <begin position="59"/>
        <end position="68"/>
    </location>
</feature>
<evidence type="ECO:0000313" key="4">
    <source>
        <dbReference type="EMBL" id="KAL3851192.1"/>
    </source>
</evidence>
<evidence type="ECO:0000256" key="2">
    <source>
        <dbReference type="SAM" id="MobiDB-lite"/>
    </source>
</evidence>
<comment type="caution">
    <text evidence="4">The sequence shown here is derived from an EMBL/GenBank/DDBJ whole genome shotgun (WGS) entry which is preliminary data.</text>
</comment>
<gene>
    <name evidence="4" type="ORF">ACJIZ3_013074</name>
</gene>
<feature type="compositionally biased region" description="Basic residues" evidence="2">
    <location>
        <begin position="514"/>
        <end position="537"/>
    </location>
</feature>
<dbReference type="Proteomes" id="UP001634393">
    <property type="component" value="Unassembled WGS sequence"/>
</dbReference>
<dbReference type="PANTHER" id="PTHR13161">
    <property type="entry name" value="SPLICING FACTOR SUPPRESSOR OF WHITE APRICOT"/>
    <property type="match status" value="1"/>
</dbReference>
<feature type="region of interest" description="Disordered" evidence="2">
    <location>
        <begin position="310"/>
        <end position="344"/>
    </location>
</feature>
<feature type="compositionally biased region" description="Basic and acidic residues" evidence="2">
    <location>
        <begin position="21"/>
        <end position="42"/>
    </location>
</feature>
<dbReference type="InterPro" id="IPR035967">
    <property type="entry name" value="SWAP/Surp_sf"/>
</dbReference>
<dbReference type="Pfam" id="PF01805">
    <property type="entry name" value="Surp"/>
    <property type="match status" value="1"/>
</dbReference>
<organism evidence="4 5">
    <name type="scientific">Penstemon smallii</name>
    <dbReference type="NCBI Taxonomy" id="265156"/>
    <lineage>
        <taxon>Eukaryota</taxon>
        <taxon>Viridiplantae</taxon>
        <taxon>Streptophyta</taxon>
        <taxon>Embryophyta</taxon>
        <taxon>Tracheophyta</taxon>
        <taxon>Spermatophyta</taxon>
        <taxon>Magnoliopsida</taxon>
        <taxon>eudicotyledons</taxon>
        <taxon>Gunneridae</taxon>
        <taxon>Pentapetalae</taxon>
        <taxon>asterids</taxon>
        <taxon>lamiids</taxon>
        <taxon>Lamiales</taxon>
        <taxon>Plantaginaceae</taxon>
        <taxon>Cheloneae</taxon>
        <taxon>Penstemon</taxon>
    </lineage>
</organism>
<feature type="compositionally biased region" description="Polar residues" evidence="2">
    <location>
        <begin position="646"/>
        <end position="664"/>
    </location>
</feature>
<feature type="compositionally biased region" description="Basic residues" evidence="2">
    <location>
        <begin position="484"/>
        <end position="493"/>
    </location>
</feature>
<dbReference type="InterPro" id="IPR000061">
    <property type="entry name" value="Surp"/>
</dbReference>
<dbReference type="FunFam" id="1.10.10.790:FF:000002">
    <property type="entry name" value="Splicing factor 3A subunit 1"/>
    <property type="match status" value="1"/>
</dbReference>
<feature type="compositionally biased region" description="Basic residues" evidence="2">
    <location>
        <begin position="459"/>
        <end position="469"/>
    </location>
</feature>
<keyword evidence="5" id="KW-1185">Reference proteome</keyword>